<evidence type="ECO:0000313" key="2">
    <source>
        <dbReference type="Proteomes" id="UP001341840"/>
    </source>
</evidence>
<name>A0ABU6UA62_9FABA</name>
<gene>
    <name evidence="1" type="ORF">PIB30_029805</name>
</gene>
<organism evidence="1 2">
    <name type="scientific">Stylosanthes scabra</name>
    <dbReference type="NCBI Taxonomy" id="79078"/>
    <lineage>
        <taxon>Eukaryota</taxon>
        <taxon>Viridiplantae</taxon>
        <taxon>Streptophyta</taxon>
        <taxon>Embryophyta</taxon>
        <taxon>Tracheophyta</taxon>
        <taxon>Spermatophyta</taxon>
        <taxon>Magnoliopsida</taxon>
        <taxon>eudicotyledons</taxon>
        <taxon>Gunneridae</taxon>
        <taxon>Pentapetalae</taxon>
        <taxon>rosids</taxon>
        <taxon>fabids</taxon>
        <taxon>Fabales</taxon>
        <taxon>Fabaceae</taxon>
        <taxon>Papilionoideae</taxon>
        <taxon>50 kb inversion clade</taxon>
        <taxon>dalbergioids sensu lato</taxon>
        <taxon>Dalbergieae</taxon>
        <taxon>Pterocarpus clade</taxon>
        <taxon>Stylosanthes</taxon>
    </lineage>
</organism>
<accession>A0ABU6UA62</accession>
<proteinExistence type="predicted"/>
<evidence type="ECO:0000313" key="1">
    <source>
        <dbReference type="EMBL" id="MED6158117.1"/>
    </source>
</evidence>
<dbReference type="Proteomes" id="UP001341840">
    <property type="component" value="Unassembled WGS sequence"/>
</dbReference>
<protein>
    <submittedName>
        <fullName evidence="1">Uncharacterized protein</fullName>
    </submittedName>
</protein>
<reference evidence="1 2" key="1">
    <citation type="journal article" date="2023" name="Plants (Basel)">
        <title>Bridging the Gap: Combining Genomics and Transcriptomics Approaches to Understand Stylosanthes scabra, an Orphan Legume from the Brazilian Caatinga.</title>
        <authorList>
            <person name="Ferreira-Neto J.R.C."/>
            <person name="da Silva M.D."/>
            <person name="Binneck E."/>
            <person name="de Melo N.F."/>
            <person name="da Silva R.H."/>
            <person name="de Melo A.L.T.M."/>
            <person name="Pandolfi V."/>
            <person name="Bustamante F.O."/>
            <person name="Brasileiro-Vidal A.C."/>
            <person name="Benko-Iseppon A.M."/>
        </authorList>
    </citation>
    <scope>NUCLEOTIDE SEQUENCE [LARGE SCALE GENOMIC DNA]</scope>
    <source>
        <tissue evidence="1">Leaves</tissue>
    </source>
</reference>
<comment type="caution">
    <text evidence="1">The sequence shown here is derived from an EMBL/GenBank/DDBJ whole genome shotgun (WGS) entry which is preliminary data.</text>
</comment>
<dbReference type="EMBL" id="JASCZI010120951">
    <property type="protein sequence ID" value="MED6158117.1"/>
    <property type="molecule type" value="Genomic_DNA"/>
</dbReference>
<sequence>MAPAREGRRAAVGVVNERRKGIASWMLCEGQGRKRVSVPSRLAVSVSASFRRYHGWYPGPRRHLSLGKDEQRERMVRRKGAAVVNGSAVGYLRCHRRSLRKPRRRLGLFTGEDRERKHDGAPPPWVLSKATMVAVTPSIHHRSPWGGCIGPGTGMRAGEGSGVRGECSRSRWTLPLEPEEADELGDPAGRGGRGVTGRIVIE</sequence>
<keyword evidence="2" id="KW-1185">Reference proteome</keyword>